<keyword evidence="5 6" id="KW-0472">Membrane</keyword>
<name>A0A2J8I1E3_VIBDI</name>
<evidence type="ECO:0000256" key="1">
    <source>
        <dbReference type="ARBA" id="ARBA00004141"/>
    </source>
</evidence>
<evidence type="ECO:0000256" key="3">
    <source>
        <dbReference type="ARBA" id="ARBA00022692"/>
    </source>
</evidence>
<protein>
    <submittedName>
        <fullName evidence="8">GtrA family protein</fullName>
    </submittedName>
</protein>
<feature type="transmembrane region" description="Helical" evidence="6">
    <location>
        <begin position="81"/>
        <end position="100"/>
    </location>
</feature>
<dbReference type="Proteomes" id="UP000236449">
    <property type="component" value="Unassembled WGS sequence"/>
</dbReference>
<accession>A0A2J8I1E3</accession>
<dbReference type="InterPro" id="IPR051401">
    <property type="entry name" value="GtrA_CellWall_Glycosyl"/>
</dbReference>
<gene>
    <name evidence="8" type="ORF">C1N32_12895</name>
</gene>
<feature type="domain" description="GtrA/DPMS transmembrane" evidence="7">
    <location>
        <begin position="23"/>
        <end position="134"/>
    </location>
</feature>
<evidence type="ECO:0000256" key="5">
    <source>
        <dbReference type="ARBA" id="ARBA00023136"/>
    </source>
</evidence>
<dbReference type="OrthoDB" id="9801620at2"/>
<keyword evidence="4 6" id="KW-1133">Transmembrane helix</keyword>
<feature type="transmembrane region" description="Helical" evidence="6">
    <location>
        <begin position="21"/>
        <end position="42"/>
    </location>
</feature>
<dbReference type="AlphaFoldDB" id="A0A2J8I1E3"/>
<evidence type="ECO:0000256" key="4">
    <source>
        <dbReference type="ARBA" id="ARBA00022989"/>
    </source>
</evidence>
<evidence type="ECO:0000313" key="8">
    <source>
        <dbReference type="EMBL" id="PNI04323.1"/>
    </source>
</evidence>
<feature type="transmembrane region" description="Helical" evidence="6">
    <location>
        <begin position="48"/>
        <end position="69"/>
    </location>
</feature>
<comment type="similarity">
    <text evidence="2">Belongs to the GtrA family.</text>
</comment>
<keyword evidence="3 6" id="KW-0812">Transmembrane</keyword>
<sequence length="136" mass="15944">MRCIKLTNFGLIFKKLYSAQIIRFALTGLVNTFFGYFIYALLIYLGVVYSGALFVSTILGVLFNYLTFGSVVFRRAKEWRIFFKFILSYFFVYIINVFLLKLLVDNLSIDPYSSQLLCMIPSVSVNWVLLKFWVYI</sequence>
<dbReference type="GO" id="GO:0005886">
    <property type="term" value="C:plasma membrane"/>
    <property type="evidence" value="ECO:0007669"/>
    <property type="project" value="TreeGrafter"/>
</dbReference>
<evidence type="ECO:0000256" key="6">
    <source>
        <dbReference type="SAM" id="Phobius"/>
    </source>
</evidence>
<comment type="subcellular location">
    <subcellularLocation>
        <location evidence="1">Membrane</location>
        <topology evidence="1">Multi-pass membrane protein</topology>
    </subcellularLocation>
</comment>
<proteinExistence type="inferred from homology"/>
<reference evidence="8 9" key="1">
    <citation type="submission" date="2018-01" db="EMBL/GenBank/DDBJ databases">
        <title>Draft genome sequences of six Vibrio diazotrophicus strains isolated from deep-sea sediments of the Baltic Sea.</title>
        <authorList>
            <person name="Castillo D."/>
            <person name="Vandieken V."/>
            <person name="Chiang O."/>
            <person name="Middelboe M."/>
        </authorList>
    </citation>
    <scope>NUCLEOTIDE SEQUENCE [LARGE SCALE GENOMIC DNA]</scope>
    <source>
        <strain evidence="8 9">60.27F</strain>
    </source>
</reference>
<organism evidence="8 9">
    <name type="scientific">Vibrio diazotrophicus</name>
    <dbReference type="NCBI Taxonomy" id="685"/>
    <lineage>
        <taxon>Bacteria</taxon>
        <taxon>Pseudomonadati</taxon>
        <taxon>Pseudomonadota</taxon>
        <taxon>Gammaproteobacteria</taxon>
        <taxon>Vibrionales</taxon>
        <taxon>Vibrionaceae</taxon>
        <taxon>Vibrio</taxon>
    </lineage>
</organism>
<evidence type="ECO:0000256" key="2">
    <source>
        <dbReference type="ARBA" id="ARBA00009399"/>
    </source>
</evidence>
<dbReference type="EMBL" id="POSK01000008">
    <property type="protein sequence ID" value="PNI04323.1"/>
    <property type="molecule type" value="Genomic_DNA"/>
</dbReference>
<dbReference type="Pfam" id="PF04138">
    <property type="entry name" value="GtrA_DPMS_TM"/>
    <property type="match status" value="1"/>
</dbReference>
<dbReference type="InterPro" id="IPR007267">
    <property type="entry name" value="GtrA_DPMS_TM"/>
</dbReference>
<dbReference type="PANTHER" id="PTHR38459">
    <property type="entry name" value="PROPHAGE BACTOPRENOL-LINKED GLUCOSE TRANSLOCASE HOMOLOG"/>
    <property type="match status" value="1"/>
</dbReference>
<evidence type="ECO:0000313" key="9">
    <source>
        <dbReference type="Proteomes" id="UP000236449"/>
    </source>
</evidence>
<feature type="transmembrane region" description="Helical" evidence="6">
    <location>
        <begin position="112"/>
        <end position="134"/>
    </location>
</feature>
<evidence type="ECO:0000259" key="7">
    <source>
        <dbReference type="Pfam" id="PF04138"/>
    </source>
</evidence>
<dbReference type="PANTHER" id="PTHR38459:SF1">
    <property type="entry name" value="PROPHAGE BACTOPRENOL-LINKED GLUCOSE TRANSLOCASE HOMOLOG"/>
    <property type="match status" value="1"/>
</dbReference>
<comment type="caution">
    <text evidence="8">The sequence shown here is derived from an EMBL/GenBank/DDBJ whole genome shotgun (WGS) entry which is preliminary data.</text>
</comment>
<dbReference type="GO" id="GO:0000271">
    <property type="term" value="P:polysaccharide biosynthetic process"/>
    <property type="evidence" value="ECO:0007669"/>
    <property type="project" value="InterPro"/>
</dbReference>